<organism evidence="1 2">
    <name type="scientific">Trifolium subterraneum</name>
    <name type="common">Subterranean clover</name>
    <dbReference type="NCBI Taxonomy" id="3900"/>
    <lineage>
        <taxon>Eukaryota</taxon>
        <taxon>Viridiplantae</taxon>
        <taxon>Streptophyta</taxon>
        <taxon>Embryophyta</taxon>
        <taxon>Tracheophyta</taxon>
        <taxon>Spermatophyta</taxon>
        <taxon>Magnoliopsida</taxon>
        <taxon>eudicotyledons</taxon>
        <taxon>Gunneridae</taxon>
        <taxon>Pentapetalae</taxon>
        <taxon>rosids</taxon>
        <taxon>fabids</taxon>
        <taxon>Fabales</taxon>
        <taxon>Fabaceae</taxon>
        <taxon>Papilionoideae</taxon>
        <taxon>50 kb inversion clade</taxon>
        <taxon>NPAAA clade</taxon>
        <taxon>Hologalegina</taxon>
        <taxon>IRL clade</taxon>
        <taxon>Trifolieae</taxon>
        <taxon>Trifolium</taxon>
    </lineage>
</organism>
<reference evidence="2" key="1">
    <citation type="journal article" date="2017" name="Front. Plant Sci.">
        <title>Climate Clever Clovers: New Paradigm to Reduce the Environmental Footprint of Ruminants by Breeding Low Methanogenic Forages Utilizing Haplotype Variation.</title>
        <authorList>
            <person name="Kaur P."/>
            <person name="Appels R."/>
            <person name="Bayer P.E."/>
            <person name="Keeble-Gagnere G."/>
            <person name="Wang J."/>
            <person name="Hirakawa H."/>
            <person name="Shirasawa K."/>
            <person name="Vercoe P."/>
            <person name="Stefanova K."/>
            <person name="Durmic Z."/>
            <person name="Nichols P."/>
            <person name="Revell C."/>
            <person name="Isobe S.N."/>
            <person name="Edwards D."/>
            <person name="Erskine W."/>
        </authorList>
    </citation>
    <scope>NUCLEOTIDE SEQUENCE [LARGE SCALE GENOMIC DNA]</scope>
    <source>
        <strain evidence="2">cv. Daliak</strain>
    </source>
</reference>
<accession>A0A2Z6NYK6</accession>
<gene>
    <name evidence="1" type="ORF">TSUD_282790</name>
</gene>
<protein>
    <submittedName>
        <fullName evidence="1">Uncharacterized protein</fullName>
    </submittedName>
</protein>
<dbReference type="AlphaFoldDB" id="A0A2Z6NYK6"/>
<evidence type="ECO:0000313" key="2">
    <source>
        <dbReference type="Proteomes" id="UP000242715"/>
    </source>
</evidence>
<dbReference type="EMBL" id="DF974533">
    <property type="protein sequence ID" value="GAU49228.1"/>
    <property type="molecule type" value="Genomic_DNA"/>
</dbReference>
<keyword evidence="2" id="KW-1185">Reference proteome</keyword>
<proteinExistence type="predicted"/>
<dbReference type="Proteomes" id="UP000242715">
    <property type="component" value="Unassembled WGS sequence"/>
</dbReference>
<sequence>MRSQCVPACFALNATCNTSSDVEIGSEVAYVQYATSLFLKLQLLTFRQSSSDSEQNPRAYSTMEVTWECKACYSFFRSRDTAMVAQSIRFKD</sequence>
<name>A0A2Z6NYK6_TRISU</name>
<evidence type="ECO:0000313" key="1">
    <source>
        <dbReference type="EMBL" id="GAU49228.1"/>
    </source>
</evidence>